<dbReference type="EMBL" id="MN739018">
    <property type="protein sequence ID" value="QHT35328.1"/>
    <property type="molecule type" value="Genomic_DNA"/>
</dbReference>
<accession>A0A6C0F1N5</accession>
<proteinExistence type="predicted"/>
<reference evidence="1" key="1">
    <citation type="journal article" date="2020" name="Nature">
        <title>Giant virus diversity and host interactions through global metagenomics.</title>
        <authorList>
            <person name="Schulz F."/>
            <person name="Roux S."/>
            <person name="Paez-Espino D."/>
            <person name="Jungbluth S."/>
            <person name="Walsh D.A."/>
            <person name="Denef V.J."/>
            <person name="McMahon K.D."/>
            <person name="Konstantinidis K.T."/>
            <person name="Eloe-Fadrosh E.A."/>
            <person name="Kyrpides N.C."/>
            <person name="Woyke T."/>
        </authorList>
    </citation>
    <scope>NUCLEOTIDE SEQUENCE</scope>
    <source>
        <strain evidence="1">GVMAG-M-3300009180-1</strain>
    </source>
</reference>
<evidence type="ECO:0000313" key="1">
    <source>
        <dbReference type="EMBL" id="QHT35328.1"/>
    </source>
</evidence>
<dbReference type="AlphaFoldDB" id="A0A6C0F1N5"/>
<protein>
    <submittedName>
        <fullName evidence="1">Uncharacterized protein</fullName>
    </submittedName>
</protein>
<name>A0A6C0F1N5_9ZZZZ</name>
<sequence length="155" mass="17503">MPTTQENVPVSISGPEPSYVNKYIPNTSSMSANVTSSSLDALLEKEKQSNKADSWNKLDKTVKTQALHSYAETYGKDKSLSAKDIKTLKLFFSECLKTNKLNKTKDVKYDKDTRTILNIPSLFHNILNHNFTLKNMDTKRVSTLKSLTPKRTAEE</sequence>
<organism evidence="1">
    <name type="scientific">viral metagenome</name>
    <dbReference type="NCBI Taxonomy" id="1070528"/>
    <lineage>
        <taxon>unclassified sequences</taxon>
        <taxon>metagenomes</taxon>
        <taxon>organismal metagenomes</taxon>
    </lineage>
</organism>